<protein>
    <recommendedName>
        <fullName evidence="8">Peptidase A1 domain-containing protein</fullName>
    </recommendedName>
</protein>
<dbReference type="SUPFAM" id="SSF50630">
    <property type="entry name" value="Acid proteases"/>
    <property type="match status" value="1"/>
</dbReference>
<proteinExistence type="inferred from homology"/>
<evidence type="ECO:0000256" key="1">
    <source>
        <dbReference type="ARBA" id="ARBA00007447"/>
    </source>
</evidence>
<keyword evidence="4 6" id="KW-0378">Hydrolase</keyword>
<dbReference type="Pfam" id="PF14541">
    <property type="entry name" value="TAXi_C"/>
    <property type="match status" value="1"/>
</dbReference>
<feature type="domain" description="Peptidase A1" evidence="8">
    <location>
        <begin position="178"/>
        <end position="530"/>
    </location>
</feature>
<dbReference type="Pfam" id="PF14543">
    <property type="entry name" value="TAXi_N"/>
    <property type="match status" value="1"/>
</dbReference>
<dbReference type="InterPro" id="IPR021109">
    <property type="entry name" value="Peptidase_aspartic_dom_sf"/>
</dbReference>
<dbReference type="GO" id="GO:0006508">
    <property type="term" value="P:proteolysis"/>
    <property type="evidence" value="ECO:0007669"/>
    <property type="project" value="UniProtKB-KW"/>
</dbReference>
<feature type="compositionally biased region" description="Low complexity" evidence="7">
    <location>
        <begin position="47"/>
        <end position="59"/>
    </location>
</feature>
<dbReference type="PRINTS" id="PR00792">
    <property type="entry name" value="PEPSIN"/>
</dbReference>
<keyword evidence="3 6" id="KW-0064">Aspartyl protease</keyword>
<evidence type="ECO:0000259" key="8">
    <source>
        <dbReference type="PROSITE" id="PS51767"/>
    </source>
</evidence>
<evidence type="ECO:0000256" key="7">
    <source>
        <dbReference type="SAM" id="MobiDB-lite"/>
    </source>
</evidence>
<feature type="active site" evidence="5">
    <location>
        <position position="401"/>
    </location>
</feature>
<dbReference type="PROSITE" id="PS51767">
    <property type="entry name" value="PEPTIDASE_A1"/>
    <property type="match status" value="1"/>
</dbReference>
<dbReference type="InterPro" id="IPR033121">
    <property type="entry name" value="PEPTIDASE_A1"/>
</dbReference>
<dbReference type="Gene3D" id="2.40.70.10">
    <property type="entry name" value="Acid Proteases"/>
    <property type="match status" value="2"/>
</dbReference>
<dbReference type="InterPro" id="IPR001969">
    <property type="entry name" value="Aspartic_peptidase_AS"/>
</dbReference>
<dbReference type="GO" id="GO:0004190">
    <property type="term" value="F:aspartic-type endopeptidase activity"/>
    <property type="evidence" value="ECO:0007669"/>
    <property type="project" value="UniProtKB-KW"/>
</dbReference>
<comment type="caution">
    <text evidence="9">The sequence shown here is derived from an EMBL/GenBank/DDBJ whole genome shotgun (WGS) entry which is preliminary data.</text>
</comment>
<dbReference type="PANTHER" id="PTHR13683:SF316">
    <property type="entry name" value="ASPARTYL PROTEASE APCB1"/>
    <property type="match status" value="1"/>
</dbReference>
<evidence type="ECO:0000256" key="5">
    <source>
        <dbReference type="PIRSR" id="PIRSR601461-1"/>
    </source>
</evidence>
<evidence type="ECO:0000256" key="2">
    <source>
        <dbReference type="ARBA" id="ARBA00022670"/>
    </source>
</evidence>
<dbReference type="InterPro" id="IPR032861">
    <property type="entry name" value="TAXi_N"/>
</dbReference>
<feature type="region of interest" description="Disordered" evidence="7">
    <location>
        <begin position="1"/>
        <end position="59"/>
    </location>
</feature>
<keyword evidence="10" id="KW-1185">Reference proteome</keyword>
<dbReference type="FunFam" id="2.40.70.10:FF:000061">
    <property type="entry name" value="Aspartyl protease APCB1"/>
    <property type="match status" value="1"/>
</dbReference>
<evidence type="ECO:0000313" key="10">
    <source>
        <dbReference type="Proteomes" id="UP001210211"/>
    </source>
</evidence>
<organism evidence="9 10">
    <name type="scientific">Rhynchospora tenuis</name>
    <dbReference type="NCBI Taxonomy" id="198213"/>
    <lineage>
        <taxon>Eukaryota</taxon>
        <taxon>Viridiplantae</taxon>
        <taxon>Streptophyta</taxon>
        <taxon>Embryophyta</taxon>
        <taxon>Tracheophyta</taxon>
        <taxon>Spermatophyta</taxon>
        <taxon>Magnoliopsida</taxon>
        <taxon>Liliopsida</taxon>
        <taxon>Poales</taxon>
        <taxon>Cyperaceae</taxon>
        <taxon>Cyperoideae</taxon>
        <taxon>Rhynchosporeae</taxon>
        <taxon>Rhynchospora</taxon>
    </lineage>
</organism>
<reference evidence="9 10" key="1">
    <citation type="journal article" date="2022" name="Cell">
        <title>Repeat-based holocentromeres influence genome architecture and karyotype evolution.</title>
        <authorList>
            <person name="Hofstatter P.G."/>
            <person name="Thangavel G."/>
            <person name="Lux T."/>
            <person name="Neumann P."/>
            <person name="Vondrak T."/>
            <person name="Novak P."/>
            <person name="Zhang M."/>
            <person name="Costa L."/>
            <person name="Castellani M."/>
            <person name="Scott A."/>
            <person name="Toegelov H."/>
            <person name="Fuchs J."/>
            <person name="Mata-Sucre Y."/>
            <person name="Dias Y."/>
            <person name="Vanzela A.L.L."/>
            <person name="Huettel B."/>
            <person name="Almeida C.C.S."/>
            <person name="Simkova H."/>
            <person name="Souza G."/>
            <person name="Pedrosa-Harand A."/>
            <person name="Macas J."/>
            <person name="Mayer K.F.X."/>
            <person name="Houben A."/>
            <person name="Marques A."/>
        </authorList>
    </citation>
    <scope>NUCLEOTIDE SEQUENCE [LARGE SCALE GENOMIC DNA]</scope>
    <source>
        <strain evidence="9">RhyTen1mFocal</strain>
    </source>
</reference>
<evidence type="ECO:0000256" key="4">
    <source>
        <dbReference type="ARBA" id="ARBA00022801"/>
    </source>
</evidence>
<dbReference type="Proteomes" id="UP001210211">
    <property type="component" value="Unassembled WGS sequence"/>
</dbReference>
<evidence type="ECO:0000256" key="6">
    <source>
        <dbReference type="RuleBase" id="RU000454"/>
    </source>
</evidence>
<dbReference type="PANTHER" id="PTHR13683">
    <property type="entry name" value="ASPARTYL PROTEASES"/>
    <property type="match status" value="1"/>
</dbReference>
<dbReference type="EMBL" id="JAMRDG010000001">
    <property type="protein sequence ID" value="KAJ3699300.1"/>
    <property type="molecule type" value="Genomic_DNA"/>
</dbReference>
<keyword evidence="2 6" id="KW-0645">Protease</keyword>
<sequence>MEPNNPQLHGVVIISLPPSDDPSKGKTITAFTLSDGDSSFTPPPSTPSAAFSPSSFSQSPSTPRPSLFSAKKAIYTLLAAVFIAVSMYGCLYSELPVQLLSGSELGEEMRKNDTKSFLLHLYPKERGRILREIGDVKLAQAKVRDGIEERKTRSDSTGLVNSSTVFPIQGNVYPDGQYYTSIFVGNPPRPYYLDVDTGSDLTWIQCDAPCTNCAKGPHPLYKPAKGKIVPPRDSLCQELQGNQNYCATCRQCDYEIEYADRSSSVGVLARDEMHLITSDGDKEKLSFVFGCAYDQRGQLLASPAKTDGILGLSGARISLPSQLANQGVISNIIGHCITSEPSGGGYLFLGDDYVPRWGVTWVSTLNGLSSLYHTSVQKMRFGNQELSTGGQGNKLIQVIFDSGSSYTYFPHDAYTNIVSSLKSIGSLVQDDSDKTLPLCWKTDFPISSINDVKKYFKPVTLHFANRWLFVPTTYIIPPEGYLIISEKGNVCLGIFDGMDVQHGSTIILGDISLRGKLVIYDNEQNRIGWVQSNCVKPQKTNFPFLF</sequence>
<dbReference type="FunFam" id="2.40.70.10:FF:000015">
    <property type="entry name" value="Aspartyl protease family protein"/>
    <property type="match status" value="1"/>
</dbReference>
<name>A0AAD5ZK57_9POAL</name>
<dbReference type="InterPro" id="IPR032799">
    <property type="entry name" value="TAXi_C"/>
</dbReference>
<dbReference type="AlphaFoldDB" id="A0AAD5ZK57"/>
<gene>
    <name evidence="9" type="ORF">LUZ61_003005</name>
</gene>
<evidence type="ECO:0000313" key="9">
    <source>
        <dbReference type="EMBL" id="KAJ3699300.1"/>
    </source>
</evidence>
<accession>A0AAD5ZK57</accession>
<dbReference type="InterPro" id="IPR001461">
    <property type="entry name" value="Aspartic_peptidase_A1"/>
</dbReference>
<comment type="similarity">
    <text evidence="1 6">Belongs to the peptidase A1 family.</text>
</comment>
<feature type="active site" evidence="5">
    <location>
        <position position="196"/>
    </location>
</feature>
<dbReference type="PROSITE" id="PS00141">
    <property type="entry name" value="ASP_PROTEASE"/>
    <property type="match status" value="2"/>
</dbReference>
<evidence type="ECO:0000256" key="3">
    <source>
        <dbReference type="ARBA" id="ARBA00022750"/>
    </source>
</evidence>